<dbReference type="STRING" id="183.GCA_002009735_02063"/>
<keyword evidence="2" id="KW-1185">Reference proteome</keyword>
<dbReference type="Proteomes" id="UP000005737">
    <property type="component" value="Unassembled WGS sequence"/>
</dbReference>
<dbReference type="AlphaFoldDB" id="H2CKI2"/>
<protein>
    <submittedName>
        <fullName evidence="1">Uncharacterized protein</fullName>
    </submittedName>
</protein>
<organism evidence="1 2">
    <name type="scientific">Leptonema illini DSM 21528</name>
    <dbReference type="NCBI Taxonomy" id="929563"/>
    <lineage>
        <taxon>Bacteria</taxon>
        <taxon>Pseudomonadati</taxon>
        <taxon>Spirochaetota</taxon>
        <taxon>Spirochaetia</taxon>
        <taxon>Leptospirales</taxon>
        <taxon>Leptospiraceae</taxon>
        <taxon>Leptonema</taxon>
    </lineage>
</organism>
<reference evidence="1 2" key="1">
    <citation type="submission" date="2011-10" db="EMBL/GenBank/DDBJ databases">
        <title>The Improved High-Quality Draft genome of Leptonema illini DSM 21528.</title>
        <authorList>
            <consortium name="US DOE Joint Genome Institute (JGI-PGF)"/>
            <person name="Lucas S."/>
            <person name="Copeland A."/>
            <person name="Lapidus A."/>
            <person name="Glavina del Rio T."/>
            <person name="Dalin E."/>
            <person name="Tice H."/>
            <person name="Bruce D."/>
            <person name="Goodwin L."/>
            <person name="Pitluck S."/>
            <person name="Peters L."/>
            <person name="Mikhailova N."/>
            <person name="Held B."/>
            <person name="Kyrpides N."/>
            <person name="Mavromatis K."/>
            <person name="Ivanova N."/>
            <person name="Markowitz V."/>
            <person name="Cheng J.-F."/>
            <person name="Hugenholtz P."/>
            <person name="Woyke T."/>
            <person name="Wu D."/>
            <person name="Gronow S."/>
            <person name="Wellnitz S."/>
            <person name="Brambilla E.-M."/>
            <person name="Klenk H.-P."/>
            <person name="Eisen J.A."/>
        </authorList>
    </citation>
    <scope>NUCLEOTIDE SEQUENCE [LARGE SCALE GENOMIC DNA]</scope>
    <source>
        <strain evidence="1 2">DSM 21528</strain>
    </source>
</reference>
<proteinExistence type="predicted"/>
<evidence type="ECO:0000313" key="2">
    <source>
        <dbReference type="Proteomes" id="UP000005737"/>
    </source>
</evidence>
<sequence>MRPRIYASAEQLIALADVLQFAKSRKMHLYRRHRSWWKYLSDGLNIHPIWAQELVRVRTAFNESPYLAEVMELPLTNVVRWLREHRNDVSLYQPGCIRNERDCVSMISLCREDGPNPFEALQKDAEILVKIEQREKERSAC</sequence>
<dbReference type="RefSeq" id="WP_002774814.1">
    <property type="nucleotide sequence ID" value="NZ_JH597773.1"/>
</dbReference>
<dbReference type="HOGENOM" id="CLU_1822963_0_0_12"/>
<evidence type="ECO:0000313" key="1">
    <source>
        <dbReference type="EMBL" id="EHQ08287.1"/>
    </source>
</evidence>
<accession>H2CKI2</accession>
<dbReference type="EMBL" id="JH597773">
    <property type="protein sequence ID" value="EHQ08287.1"/>
    <property type="molecule type" value="Genomic_DNA"/>
</dbReference>
<name>H2CKI2_9LEPT</name>
<gene>
    <name evidence="1" type="ORF">Lepil_3630</name>
</gene>